<dbReference type="AlphaFoldDB" id="A0A150QP08"/>
<dbReference type="SUPFAM" id="SSF47384">
    <property type="entry name" value="Homodimeric domain of signal transducing histidine kinase"/>
    <property type="match status" value="1"/>
</dbReference>
<dbReference type="EMBL" id="JEMA01000473">
    <property type="protein sequence ID" value="KYF69388.1"/>
    <property type="molecule type" value="Genomic_DNA"/>
</dbReference>
<dbReference type="InterPro" id="IPR005467">
    <property type="entry name" value="His_kinase_dom"/>
</dbReference>
<evidence type="ECO:0000256" key="5">
    <source>
        <dbReference type="ARBA" id="ARBA00022777"/>
    </source>
</evidence>
<evidence type="ECO:0000313" key="9">
    <source>
        <dbReference type="EMBL" id="KYF69388.1"/>
    </source>
</evidence>
<dbReference type="Gene3D" id="3.30.565.10">
    <property type="entry name" value="Histidine kinase-like ATPase, C-terminal domain"/>
    <property type="match status" value="1"/>
</dbReference>
<dbReference type="PRINTS" id="PR00344">
    <property type="entry name" value="BCTRLSENSOR"/>
</dbReference>
<dbReference type="PANTHER" id="PTHR43711">
    <property type="entry name" value="TWO-COMPONENT HISTIDINE KINASE"/>
    <property type="match status" value="1"/>
</dbReference>
<evidence type="ECO:0000256" key="3">
    <source>
        <dbReference type="ARBA" id="ARBA00022553"/>
    </source>
</evidence>
<feature type="region of interest" description="Disordered" evidence="7">
    <location>
        <begin position="57"/>
        <end position="78"/>
    </location>
</feature>
<evidence type="ECO:0000256" key="1">
    <source>
        <dbReference type="ARBA" id="ARBA00000085"/>
    </source>
</evidence>
<dbReference type="EC" id="2.7.13.3" evidence="2"/>
<dbReference type="InterPro" id="IPR003661">
    <property type="entry name" value="HisK_dim/P_dom"/>
</dbReference>
<dbReference type="Gene3D" id="1.10.287.130">
    <property type="match status" value="1"/>
</dbReference>
<evidence type="ECO:0000259" key="8">
    <source>
        <dbReference type="PROSITE" id="PS50109"/>
    </source>
</evidence>
<reference evidence="9 10" key="1">
    <citation type="submission" date="2014-02" db="EMBL/GenBank/DDBJ databases">
        <title>The small core and large imbalanced accessory genome model reveals a collaborative survival strategy of Sorangium cellulosum strains in nature.</title>
        <authorList>
            <person name="Han K."/>
            <person name="Peng R."/>
            <person name="Blom J."/>
            <person name="Li Y.-Z."/>
        </authorList>
    </citation>
    <scope>NUCLEOTIDE SEQUENCE [LARGE SCALE GENOMIC DNA]</scope>
    <source>
        <strain evidence="9 10">So0008-312</strain>
    </source>
</reference>
<proteinExistence type="predicted"/>
<dbReference type="PROSITE" id="PS50109">
    <property type="entry name" value="HIS_KIN"/>
    <property type="match status" value="1"/>
</dbReference>
<evidence type="ECO:0000256" key="2">
    <source>
        <dbReference type="ARBA" id="ARBA00012438"/>
    </source>
</evidence>
<dbReference type="SMART" id="SM00388">
    <property type="entry name" value="HisKA"/>
    <property type="match status" value="1"/>
</dbReference>
<dbReference type="InterPro" id="IPR050736">
    <property type="entry name" value="Sensor_HK_Regulatory"/>
</dbReference>
<dbReference type="GO" id="GO:0000155">
    <property type="term" value="F:phosphorelay sensor kinase activity"/>
    <property type="evidence" value="ECO:0007669"/>
    <property type="project" value="InterPro"/>
</dbReference>
<evidence type="ECO:0000256" key="6">
    <source>
        <dbReference type="ARBA" id="ARBA00023012"/>
    </source>
</evidence>
<sequence>MSRVTLLLRERKDELLREWTSRLRKDPKIPQACELDDEDLRDYTPKLLDDLIDSLTQRAQPGTPGGASGQEIGSSESAKLHASHRLAQRYTLAEELRELGALRAAIVDLCERERVPLGGEEAQLVHSALDEAMVTAAVEMERASSAELRRDVVLRELFIAILGHDLRNPLSAIRFAAASLLKREDVAGVVARLVQRIAASNERALRMVEEMLDLTRIRCHDGLPLEPKPVDVHAICRQVIMEFESSHPEYTIRLDAQGDGHGVWDPGRIGQLMSNLIGNAVDYSPPEEPVQVKLHGQERIVVLEVNNRGIPIPPDLLPVIFDPFRRGEQQHEDLRRSKGLGLGLFIAKAIACAHGGSIHVTSALDEGTTLRVVLPRSS</sequence>
<protein>
    <recommendedName>
        <fullName evidence="2">histidine kinase</fullName>
        <ecNumber evidence="2">2.7.13.3</ecNumber>
    </recommendedName>
</protein>
<dbReference type="PANTHER" id="PTHR43711:SF1">
    <property type="entry name" value="HISTIDINE KINASE 1"/>
    <property type="match status" value="1"/>
</dbReference>
<keyword evidence="5" id="KW-0418">Kinase</keyword>
<comment type="catalytic activity">
    <reaction evidence="1">
        <text>ATP + protein L-histidine = ADP + protein N-phospho-L-histidine.</text>
        <dbReference type="EC" id="2.7.13.3"/>
    </reaction>
</comment>
<dbReference type="SMART" id="SM00387">
    <property type="entry name" value="HATPase_c"/>
    <property type="match status" value="1"/>
</dbReference>
<comment type="caution">
    <text evidence="9">The sequence shown here is derived from an EMBL/GenBank/DDBJ whole genome shotgun (WGS) entry which is preliminary data.</text>
</comment>
<dbReference type="CDD" id="cd00082">
    <property type="entry name" value="HisKA"/>
    <property type="match status" value="1"/>
</dbReference>
<organism evidence="9 10">
    <name type="scientific">Sorangium cellulosum</name>
    <name type="common">Polyangium cellulosum</name>
    <dbReference type="NCBI Taxonomy" id="56"/>
    <lineage>
        <taxon>Bacteria</taxon>
        <taxon>Pseudomonadati</taxon>
        <taxon>Myxococcota</taxon>
        <taxon>Polyangia</taxon>
        <taxon>Polyangiales</taxon>
        <taxon>Polyangiaceae</taxon>
        <taxon>Sorangium</taxon>
    </lineage>
</organism>
<dbReference type="Pfam" id="PF02518">
    <property type="entry name" value="HATPase_c"/>
    <property type="match status" value="1"/>
</dbReference>
<keyword evidence="3" id="KW-0597">Phosphoprotein</keyword>
<dbReference type="InterPro" id="IPR036890">
    <property type="entry name" value="HATPase_C_sf"/>
</dbReference>
<dbReference type="SUPFAM" id="SSF55874">
    <property type="entry name" value="ATPase domain of HSP90 chaperone/DNA topoisomerase II/histidine kinase"/>
    <property type="match status" value="1"/>
</dbReference>
<dbReference type="InterPro" id="IPR036097">
    <property type="entry name" value="HisK_dim/P_sf"/>
</dbReference>
<keyword evidence="6" id="KW-0902">Two-component regulatory system</keyword>
<dbReference type="Proteomes" id="UP000075260">
    <property type="component" value="Unassembled WGS sequence"/>
</dbReference>
<keyword evidence="4" id="KW-0808">Transferase</keyword>
<dbReference type="InterPro" id="IPR004358">
    <property type="entry name" value="Sig_transdc_His_kin-like_C"/>
</dbReference>
<accession>A0A150QP08</accession>
<name>A0A150QP08_SORCE</name>
<dbReference type="InterPro" id="IPR003594">
    <property type="entry name" value="HATPase_dom"/>
</dbReference>
<gene>
    <name evidence="9" type="ORF">BE15_31520</name>
</gene>
<dbReference type="Pfam" id="PF00512">
    <property type="entry name" value="HisKA"/>
    <property type="match status" value="1"/>
</dbReference>
<evidence type="ECO:0000256" key="4">
    <source>
        <dbReference type="ARBA" id="ARBA00022679"/>
    </source>
</evidence>
<feature type="domain" description="Histidine kinase" evidence="8">
    <location>
        <begin position="161"/>
        <end position="378"/>
    </location>
</feature>
<evidence type="ECO:0000256" key="7">
    <source>
        <dbReference type="SAM" id="MobiDB-lite"/>
    </source>
</evidence>
<evidence type="ECO:0000313" key="10">
    <source>
        <dbReference type="Proteomes" id="UP000075260"/>
    </source>
</evidence>
<dbReference type="CDD" id="cd00075">
    <property type="entry name" value="HATPase"/>
    <property type="match status" value="1"/>
</dbReference>